<evidence type="ECO:0000313" key="5">
    <source>
        <dbReference type="Proteomes" id="UP000434957"/>
    </source>
</evidence>
<proteinExistence type="predicted"/>
<sequence length="92" mass="10010">MRPASSSATAICVYFYHAALLHAVAVHCTDCLHCFHAAVLVAVFQRCYLCHGALLHVVAVLLHRYRPFLSCCSSSSATAPIASIAIMLLCYR</sequence>
<accession>A0A6A3I340</accession>
<name>A0A6A3I340_9STRA</name>
<reference evidence="4 6" key="1">
    <citation type="submission" date="2018-09" db="EMBL/GenBank/DDBJ databases">
        <title>Genomic investigation of the strawberry pathogen Phytophthora fragariae indicates pathogenicity is determined by transcriptional variation in three key races.</title>
        <authorList>
            <person name="Adams T.M."/>
            <person name="Armitage A.D."/>
            <person name="Sobczyk M.K."/>
            <person name="Bates H.J."/>
            <person name="Dunwell J.M."/>
            <person name="Nellist C.F."/>
            <person name="Harrison R.J."/>
        </authorList>
    </citation>
    <scope>NUCLEOTIDE SEQUENCE [LARGE SCALE GENOMIC DNA]</scope>
    <source>
        <strain evidence="2 4">SCRP249</strain>
        <strain evidence="1 6">SCRP324</strain>
        <strain evidence="3 5">SCRP333</strain>
    </source>
</reference>
<evidence type="ECO:0000313" key="6">
    <source>
        <dbReference type="Proteomes" id="UP000435112"/>
    </source>
</evidence>
<organism evidence="1 6">
    <name type="scientific">Phytophthora rubi</name>
    <dbReference type="NCBI Taxonomy" id="129364"/>
    <lineage>
        <taxon>Eukaryota</taxon>
        <taxon>Sar</taxon>
        <taxon>Stramenopiles</taxon>
        <taxon>Oomycota</taxon>
        <taxon>Peronosporomycetes</taxon>
        <taxon>Peronosporales</taxon>
        <taxon>Peronosporaceae</taxon>
        <taxon>Phytophthora</taxon>
    </lineage>
</organism>
<dbReference type="Proteomes" id="UP000434957">
    <property type="component" value="Unassembled WGS sequence"/>
</dbReference>
<dbReference type="AlphaFoldDB" id="A0A6A3I340"/>
<dbReference type="EMBL" id="QXFV01003325">
    <property type="protein sequence ID" value="KAE8977797.1"/>
    <property type="molecule type" value="Genomic_DNA"/>
</dbReference>
<dbReference type="EMBL" id="QXFT01003352">
    <property type="protein sequence ID" value="KAE9286685.1"/>
    <property type="molecule type" value="Genomic_DNA"/>
</dbReference>
<evidence type="ECO:0000313" key="2">
    <source>
        <dbReference type="EMBL" id="KAE8977797.1"/>
    </source>
</evidence>
<comment type="caution">
    <text evidence="1">The sequence shown here is derived from an EMBL/GenBank/DDBJ whole genome shotgun (WGS) entry which is preliminary data.</text>
</comment>
<gene>
    <name evidence="2" type="ORF">PR001_g25031</name>
    <name evidence="1" type="ORF">PR002_g25073</name>
    <name evidence="3" type="ORF">PR003_g26251</name>
</gene>
<dbReference type="EMBL" id="QXFU01003222">
    <property type="protein sequence ID" value="KAE8977246.1"/>
    <property type="molecule type" value="Genomic_DNA"/>
</dbReference>
<evidence type="ECO:0000313" key="3">
    <source>
        <dbReference type="EMBL" id="KAE9286685.1"/>
    </source>
</evidence>
<evidence type="ECO:0000313" key="4">
    <source>
        <dbReference type="Proteomes" id="UP000429607"/>
    </source>
</evidence>
<keyword evidence="5" id="KW-1185">Reference proteome</keyword>
<evidence type="ECO:0000313" key="1">
    <source>
        <dbReference type="EMBL" id="KAE8977246.1"/>
    </source>
</evidence>
<protein>
    <submittedName>
        <fullName evidence="1">Uncharacterized protein</fullName>
    </submittedName>
</protein>
<dbReference type="Proteomes" id="UP000435112">
    <property type="component" value="Unassembled WGS sequence"/>
</dbReference>
<dbReference type="Proteomes" id="UP000429607">
    <property type="component" value="Unassembled WGS sequence"/>
</dbReference>